<sequence length="208" mass="21713">MQVAGRFVAALVAFVALGACAPAEQPPAAPVVLPGAPGDEPKIATAEDLRQLARSAPPGTAEATYVTMMIGHHQQALDMTALAPTRAQHPKVRALAERIGGAQAPEIAMMQGWLAGHGGEHAAHGHDHGTMPGMATPEQLSQLAASNGKDFDRLFLQLMTTHHEGALTMATDLLTQGLDEQVHEMAQDVLATQTDEIATMRGLAAEVG</sequence>
<dbReference type="PANTHER" id="PTHR36933">
    <property type="entry name" value="SLL0788 PROTEIN"/>
    <property type="match status" value="1"/>
</dbReference>
<evidence type="ECO:0000313" key="3">
    <source>
        <dbReference type="EMBL" id="GAA2773087.1"/>
    </source>
</evidence>
<feature type="domain" description="DUF305" evidence="2">
    <location>
        <begin position="62"/>
        <end position="203"/>
    </location>
</feature>
<evidence type="ECO:0000256" key="1">
    <source>
        <dbReference type="SAM" id="SignalP"/>
    </source>
</evidence>
<keyword evidence="1" id="KW-0732">Signal</keyword>
<dbReference type="InterPro" id="IPR005183">
    <property type="entry name" value="DUF305_CopM-like"/>
</dbReference>
<feature type="chain" id="PRO_5047198655" evidence="1">
    <location>
        <begin position="22"/>
        <end position="208"/>
    </location>
</feature>
<dbReference type="Gene3D" id="1.20.1260.10">
    <property type="match status" value="1"/>
</dbReference>
<dbReference type="PROSITE" id="PS51257">
    <property type="entry name" value="PROKAR_LIPOPROTEIN"/>
    <property type="match status" value="1"/>
</dbReference>
<feature type="signal peptide" evidence="1">
    <location>
        <begin position="1"/>
        <end position="21"/>
    </location>
</feature>
<proteinExistence type="predicted"/>
<dbReference type="RefSeq" id="WP_344677272.1">
    <property type="nucleotide sequence ID" value="NZ_BAAAUX010000001.1"/>
</dbReference>
<accession>A0ABN3UZR6</accession>
<dbReference type="PANTHER" id="PTHR36933:SF1">
    <property type="entry name" value="SLL0788 PROTEIN"/>
    <property type="match status" value="1"/>
</dbReference>
<comment type="caution">
    <text evidence="3">The sequence shown here is derived from an EMBL/GenBank/DDBJ whole genome shotgun (WGS) entry which is preliminary data.</text>
</comment>
<dbReference type="Pfam" id="PF03713">
    <property type="entry name" value="DUF305"/>
    <property type="match status" value="1"/>
</dbReference>
<name>A0ABN3UZR6_9PSEU</name>
<organism evidence="3 4">
    <name type="scientific">Saccharopolyspora taberi</name>
    <dbReference type="NCBI Taxonomy" id="60895"/>
    <lineage>
        <taxon>Bacteria</taxon>
        <taxon>Bacillati</taxon>
        <taxon>Actinomycetota</taxon>
        <taxon>Actinomycetes</taxon>
        <taxon>Pseudonocardiales</taxon>
        <taxon>Pseudonocardiaceae</taxon>
        <taxon>Saccharopolyspora</taxon>
    </lineage>
</organism>
<reference evidence="3 4" key="1">
    <citation type="journal article" date="2019" name="Int. J. Syst. Evol. Microbiol.">
        <title>The Global Catalogue of Microorganisms (GCM) 10K type strain sequencing project: providing services to taxonomists for standard genome sequencing and annotation.</title>
        <authorList>
            <consortium name="The Broad Institute Genomics Platform"/>
            <consortium name="The Broad Institute Genome Sequencing Center for Infectious Disease"/>
            <person name="Wu L."/>
            <person name="Ma J."/>
        </authorList>
    </citation>
    <scope>NUCLEOTIDE SEQUENCE [LARGE SCALE GENOMIC DNA]</scope>
    <source>
        <strain evidence="3 4">JCM 9383</strain>
    </source>
</reference>
<dbReference type="Proteomes" id="UP001500979">
    <property type="component" value="Unassembled WGS sequence"/>
</dbReference>
<evidence type="ECO:0000313" key="4">
    <source>
        <dbReference type="Proteomes" id="UP001500979"/>
    </source>
</evidence>
<dbReference type="EMBL" id="BAAAUX010000001">
    <property type="protein sequence ID" value="GAA2773087.1"/>
    <property type="molecule type" value="Genomic_DNA"/>
</dbReference>
<evidence type="ECO:0000259" key="2">
    <source>
        <dbReference type="Pfam" id="PF03713"/>
    </source>
</evidence>
<dbReference type="InterPro" id="IPR012347">
    <property type="entry name" value="Ferritin-like"/>
</dbReference>
<keyword evidence="4" id="KW-1185">Reference proteome</keyword>
<protein>
    <submittedName>
        <fullName evidence="3">DUF305 domain-containing protein</fullName>
    </submittedName>
</protein>
<gene>
    <name evidence="3" type="ORF">GCM10010470_00840</name>
</gene>